<dbReference type="AlphaFoldDB" id="A0A4R8W3Y9"/>
<evidence type="ECO:0000313" key="2">
    <source>
        <dbReference type="EMBL" id="TFC01902.1"/>
    </source>
</evidence>
<organism evidence="2 3">
    <name type="scientific">Cryobacterium mannosilyticum</name>
    <dbReference type="NCBI Taxonomy" id="1259190"/>
    <lineage>
        <taxon>Bacteria</taxon>
        <taxon>Bacillati</taxon>
        <taxon>Actinomycetota</taxon>
        <taxon>Actinomycetes</taxon>
        <taxon>Micrococcales</taxon>
        <taxon>Microbacteriaceae</taxon>
        <taxon>Cryobacterium</taxon>
    </lineage>
</organism>
<feature type="non-terminal residue" evidence="2">
    <location>
        <position position="106"/>
    </location>
</feature>
<dbReference type="EMBL" id="SOFM01000039">
    <property type="protein sequence ID" value="TFC01902.1"/>
    <property type="molecule type" value="Genomic_DNA"/>
</dbReference>
<proteinExistence type="predicted"/>
<keyword evidence="3" id="KW-1185">Reference proteome</keyword>
<evidence type="ECO:0000256" key="1">
    <source>
        <dbReference type="SAM" id="MobiDB-lite"/>
    </source>
</evidence>
<comment type="caution">
    <text evidence="2">The sequence shown here is derived from an EMBL/GenBank/DDBJ whole genome shotgun (WGS) entry which is preliminary data.</text>
</comment>
<gene>
    <name evidence="2" type="ORF">E3O32_12615</name>
</gene>
<sequence>MPDKDGQGEDGVDWLASQLGGGAKPANPDEFVPRKGAPLRSKDTPAAPADPAPKPAGFLWGLKPTTETDPHLASTDAAPPAATPATAAPVPADAAPRPARAAEPAA</sequence>
<name>A0A4R8W3Y9_9MICO</name>
<reference evidence="2 3" key="1">
    <citation type="submission" date="2019-03" db="EMBL/GenBank/DDBJ databases">
        <title>Genomics of glacier-inhabiting Cryobacterium strains.</title>
        <authorList>
            <person name="Liu Q."/>
            <person name="Xin Y.-H."/>
        </authorList>
    </citation>
    <scope>NUCLEOTIDE SEQUENCE [LARGE SCALE GENOMIC DNA]</scope>
    <source>
        <strain evidence="2 3">RHLT2-21</strain>
    </source>
</reference>
<dbReference type="Proteomes" id="UP000297643">
    <property type="component" value="Unassembled WGS sequence"/>
</dbReference>
<feature type="compositionally biased region" description="Low complexity" evidence="1">
    <location>
        <begin position="76"/>
        <end position="106"/>
    </location>
</feature>
<feature type="region of interest" description="Disordered" evidence="1">
    <location>
        <begin position="1"/>
        <end position="106"/>
    </location>
</feature>
<protein>
    <submittedName>
        <fullName evidence="2">Uncharacterized protein</fullName>
    </submittedName>
</protein>
<accession>A0A4R8W3Y9</accession>
<evidence type="ECO:0000313" key="3">
    <source>
        <dbReference type="Proteomes" id="UP000297643"/>
    </source>
</evidence>